<dbReference type="PANTHER" id="PTHR43065">
    <property type="entry name" value="SENSOR HISTIDINE KINASE"/>
    <property type="match status" value="1"/>
</dbReference>
<keyword evidence="4" id="KW-0175">Coiled coil</keyword>
<dbReference type="STRING" id="1395571.TMS3_0109300"/>
<dbReference type="OrthoDB" id="1931120at2"/>
<dbReference type="EC" id="2.7.13.3" evidence="2"/>
<dbReference type="InterPro" id="IPR003661">
    <property type="entry name" value="HisK_dim/P_dom"/>
</dbReference>
<dbReference type="Pfam" id="PF02518">
    <property type="entry name" value="HATPase_c"/>
    <property type="match status" value="1"/>
</dbReference>
<evidence type="ECO:0000256" key="1">
    <source>
        <dbReference type="ARBA" id="ARBA00000085"/>
    </source>
</evidence>
<feature type="coiled-coil region" evidence="4">
    <location>
        <begin position="227"/>
        <end position="254"/>
    </location>
</feature>
<sequence length="502" mass="55288">MRNSIGFRFNALFVLLVTVLLGCSGALAYWSMRSQLLEQYQRTRDSVQQRLQTNLVNPLWNFDLSTLQDNLTAEVKPPVLGIVVYSDLDERMASAGVLEPPSRRSALYDRLEFPLLNRGRDEGQLLGRVQVLLSRQEMESTLDEQVWRRTLEILALDVLLVAALSLSLRLLVLKPLTGLRDALNQAAEHRGPPETLMLPSTRHDEFGDVVGGFNRIARRLAVDLEDRRQAESEIRRAYEELQRTQATLIQAEKLAALGGLVAGVAHEINTPLGITLTGASVLSDETRRFAAQLQAGQLKKSDVESYLQVAAESVELIQSNANRAAHLVHSFKEVAVDQTSEARREFNLARYLDEVVESLRPTYKRLPIKVRNSCAANIQLDGYPGALAQVVTNLLVNALTHAFPGGAAGHIDLSAQAEGDEVILQFADDGTGIAAEHLAHIFEPFFTTKRGVGGSGLGLHVVYNIVNQRLGGQIQVESTPGQGTRFTLRMPLIAPQLVEEAT</sequence>
<reference evidence="6 7" key="1">
    <citation type="journal article" date="2014" name="Genome Announc.">
        <title>Draft Genome Sequence of Petroleum Oil-Degrading Marine Bacterium Pseudomonas taeanensis Strain MS-3, Isolated from a Crude Oil-Contaminated Seashore.</title>
        <authorList>
            <person name="Lee S.Y."/>
            <person name="Kim S.H."/>
            <person name="Lee D.G."/>
            <person name="Shin S."/>
            <person name="Yun S.H."/>
            <person name="Choi C.W."/>
            <person name="Chung Y.H."/>
            <person name="Choi J.S."/>
            <person name="Kahng H.Y."/>
            <person name="Kim S.I."/>
        </authorList>
    </citation>
    <scope>NUCLEOTIDE SEQUENCE [LARGE SCALE GENOMIC DNA]</scope>
    <source>
        <strain evidence="6 7">MS-3</strain>
    </source>
</reference>
<keyword evidence="3" id="KW-0597">Phosphoprotein</keyword>
<dbReference type="InterPro" id="IPR005467">
    <property type="entry name" value="His_kinase_dom"/>
</dbReference>
<dbReference type="PRINTS" id="PR00344">
    <property type="entry name" value="BCTRLSENSOR"/>
</dbReference>
<dbReference type="SMART" id="SM00387">
    <property type="entry name" value="HATPase_c"/>
    <property type="match status" value="1"/>
</dbReference>
<gene>
    <name evidence="6" type="ORF">TMS3_0109300</name>
</gene>
<evidence type="ECO:0000313" key="7">
    <source>
        <dbReference type="Proteomes" id="UP000030063"/>
    </source>
</evidence>
<keyword evidence="7" id="KW-1185">Reference proteome</keyword>
<evidence type="ECO:0000256" key="4">
    <source>
        <dbReference type="SAM" id="Coils"/>
    </source>
</evidence>
<evidence type="ECO:0000259" key="5">
    <source>
        <dbReference type="PROSITE" id="PS50109"/>
    </source>
</evidence>
<comment type="catalytic activity">
    <reaction evidence="1">
        <text>ATP + protein L-histidine = ADP + protein N-phospho-L-histidine.</text>
        <dbReference type="EC" id="2.7.13.3"/>
    </reaction>
</comment>
<dbReference type="eggNOG" id="COG4191">
    <property type="taxonomic scope" value="Bacteria"/>
</dbReference>
<dbReference type="PANTHER" id="PTHR43065:SF47">
    <property type="match status" value="1"/>
</dbReference>
<proteinExistence type="predicted"/>
<keyword evidence="6" id="KW-0808">Transferase</keyword>
<accession>A0A0A1YLZ0</accession>
<dbReference type="InterPro" id="IPR003594">
    <property type="entry name" value="HATPase_dom"/>
</dbReference>
<dbReference type="SUPFAM" id="SSF47384">
    <property type="entry name" value="Homodimeric domain of signal transducing histidine kinase"/>
    <property type="match status" value="1"/>
</dbReference>
<dbReference type="PROSITE" id="PS50109">
    <property type="entry name" value="HIS_KIN"/>
    <property type="match status" value="1"/>
</dbReference>
<feature type="domain" description="Histidine kinase" evidence="5">
    <location>
        <begin position="263"/>
        <end position="494"/>
    </location>
</feature>
<dbReference type="InterPro" id="IPR036097">
    <property type="entry name" value="HisK_dim/P_sf"/>
</dbReference>
<dbReference type="CDD" id="cd00082">
    <property type="entry name" value="HisKA"/>
    <property type="match status" value="1"/>
</dbReference>
<organism evidence="6 7">
    <name type="scientific">Pseudomonas taeanensis MS-3</name>
    <dbReference type="NCBI Taxonomy" id="1395571"/>
    <lineage>
        <taxon>Bacteria</taxon>
        <taxon>Pseudomonadati</taxon>
        <taxon>Pseudomonadota</taxon>
        <taxon>Gammaproteobacteria</taxon>
        <taxon>Pseudomonadales</taxon>
        <taxon>Pseudomonadaceae</taxon>
        <taxon>Pseudomonas</taxon>
    </lineage>
</organism>
<dbReference type="PROSITE" id="PS51257">
    <property type="entry name" value="PROKAR_LIPOPROTEIN"/>
    <property type="match status" value="1"/>
</dbReference>
<dbReference type="SUPFAM" id="SSF55874">
    <property type="entry name" value="ATPase domain of HSP90 chaperone/DNA topoisomerase II/histidine kinase"/>
    <property type="match status" value="1"/>
</dbReference>
<dbReference type="GO" id="GO:0000155">
    <property type="term" value="F:phosphorelay sensor kinase activity"/>
    <property type="evidence" value="ECO:0007669"/>
    <property type="project" value="InterPro"/>
</dbReference>
<dbReference type="Gene3D" id="3.30.565.10">
    <property type="entry name" value="Histidine kinase-like ATPase, C-terminal domain"/>
    <property type="match status" value="1"/>
</dbReference>
<comment type="caution">
    <text evidence="6">The sequence shown here is derived from an EMBL/GenBank/DDBJ whole genome shotgun (WGS) entry which is preliminary data.</text>
</comment>
<dbReference type="InterPro" id="IPR004358">
    <property type="entry name" value="Sig_transdc_His_kin-like_C"/>
</dbReference>
<dbReference type="RefSeq" id="WP_025164951.1">
    <property type="nucleotide sequence ID" value="NZ_AWSQ01000002.1"/>
</dbReference>
<name>A0A0A1YLZ0_9PSED</name>
<dbReference type="AlphaFoldDB" id="A0A0A1YLZ0"/>
<protein>
    <recommendedName>
        <fullName evidence="2">histidine kinase</fullName>
        <ecNumber evidence="2">2.7.13.3</ecNumber>
    </recommendedName>
</protein>
<dbReference type="Gene3D" id="1.10.287.130">
    <property type="match status" value="1"/>
</dbReference>
<evidence type="ECO:0000313" key="6">
    <source>
        <dbReference type="EMBL" id="KFX69704.1"/>
    </source>
</evidence>
<dbReference type="InterPro" id="IPR036890">
    <property type="entry name" value="HATPase_C_sf"/>
</dbReference>
<dbReference type="Gene3D" id="6.10.340.10">
    <property type="match status" value="1"/>
</dbReference>
<evidence type="ECO:0000256" key="2">
    <source>
        <dbReference type="ARBA" id="ARBA00012438"/>
    </source>
</evidence>
<dbReference type="CDD" id="cd00075">
    <property type="entry name" value="HATPase"/>
    <property type="match status" value="1"/>
</dbReference>
<dbReference type="EMBL" id="AWSQ01000002">
    <property type="protein sequence ID" value="KFX69704.1"/>
    <property type="molecule type" value="Genomic_DNA"/>
</dbReference>
<dbReference type="Proteomes" id="UP000030063">
    <property type="component" value="Unassembled WGS sequence"/>
</dbReference>
<keyword evidence="6" id="KW-0418">Kinase</keyword>
<evidence type="ECO:0000256" key="3">
    <source>
        <dbReference type="ARBA" id="ARBA00022553"/>
    </source>
</evidence>